<dbReference type="PROSITE" id="PS51257">
    <property type="entry name" value="PROKAR_LIPOPROTEIN"/>
    <property type="match status" value="1"/>
</dbReference>
<feature type="domain" description="YknX-like beta-barrel" evidence="4">
    <location>
        <begin position="249"/>
        <end position="328"/>
    </location>
</feature>
<dbReference type="Gene3D" id="2.40.30.170">
    <property type="match status" value="1"/>
</dbReference>
<dbReference type="InterPro" id="IPR058636">
    <property type="entry name" value="Beta-barrel_YknX"/>
</dbReference>
<dbReference type="Proteomes" id="UP001595533">
    <property type="component" value="Unassembled WGS sequence"/>
</dbReference>
<proteinExistence type="predicted"/>
<evidence type="ECO:0000313" key="6">
    <source>
        <dbReference type="Proteomes" id="UP001595533"/>
    </source>
</evidence>
<comment type="caution">
    <text evidence="5">The sequence shown here is derived from an EMBL/GenBank/DDBJ whole genome shotgun (WGS) entry which is preliminary data.</text>
</comment>
<dbReference type="InterPro" id="IPR058649">
    <property type="entry name" value="CzcB_C"/>
</dbReference>
<evidence type="ECO:0000256" key="1">
    <source>
        <dbReference type="ARBA" id="ARBA00004196"/>
    </source>
</evidence>
<evidence type="ECO:0000313" key="5">
    <source>
        <dbReference type="EMBL" id="MFC3194998.1"/>
    </source>
</evidence>
<evidence type="ECO:0000256" key="2">
    <source>
        <dbReference type="ARBA" id="ARBA00023054"/>
    </source>
</evidence>
<keyword evidence="2" id="KW-0175">Coiled coil</keyword>
<dbReference type="Gene3D" id="2.40.420.20">
    <property type="match status" value="1"/>
</dbReference>
<dbReference type="Pfam" id="PF25990">
    <property type="entry name" value="Beta-barrel_YknX"/>
    <property type="match status" value="1"/>
</dbReference>
<dbReference type="Pfam" id="PF25975">
    <property type="entry name" value="CzcB_C"/>
    <property type="match status" value="1"/>
</dbReference>
<dbReference type="InterPro" id="IPR050465">
    <property type="entry name" value="UPF0194_transport"/>
</dbReference>
<name>A0ABV7JDZ4_9GAMM</name>
<dbReference type="PANTHER" id="PTHR32347">
    <property type="entry name" value="EFFLUX SYSTEM COMPONENT YKNX-RELATED"/>
    <property type="match status" value="1"/>
</dbReference>
<protein>
    <submittedName>
        <fullName evidence="5">Efflux RND transporter periplasmic adaptor subunit</fullName>
    </submittedName>
</protein>
<organism evidence="5 6">
    <name type="scientific">Marinicella sediminis</name>
    <dbReference type="NCBI Taxonomy" id="1792834"/>
    <lineage>
        <taxon>Bacteria</taxon>
        <taxon>Pseudomonadati</taxon>
        <taxon>Pseudomonadota</taxon>
        <taxon>Gammaproteobacteria</taxon>
        <taxon>Lysobacterales</taxon>
        <taxon>Marinicellaceae</taxon>
        <taxon>Marinicella</taxon>
    </lineage>
</organism>
<sequence>MNRLWILPVGIFILSACQQSEELSTPVIQINQDKVLFEIYAEGELEAVKSTPITAPATSRRPQTLAWIMPQFSRVKAGEVVARFDGSNFQIEVDETSYEIQKLMYSMMAKDREIDNSKFSFNAESQVIDYEYELAKQFNIDDPLLYTKIEMIEAGDNEDFLKAKADHIDKVEDNFEEKSETEIAVLESSKKVQEAKLAMNNASLSALEVVAPHDGLLVLEPSWDGSLPEPGKSIFPGGKLASLPDLSQMQAKVFVPEVEAIGIKEGVAVEVSLHAYPGSMFSGTVSSISQTAQPRERDNPVKYFTVEVALDATGTEQLKPGQRLTASIHVVKQDQGLVVPIQTVFREENSTWVYVKSTDGFQQRPITTGFCSATLCTIQEGLNSGEIIALSQPPENKS</sequence>
<evidence type="ECO:0000259" key="3">
    <source>
        <dbReference type="Pfam" id="PF25975"/>
    </source>
</evidence>
<dbReference type="RefSeq" id="WP_077411954.1">
    <property type="nucleotide sequence ID" value="NZ_JBHRTS010000006.1"/>
</dbReference>
<gene>
    <name evidence="5" type="ORF">ACFODZ_12170</name>
</gene>
<accession>A0ABV7JDZ4</accession>
<reference evidence="6" key="1">
    <citation type="journal article" date="2019" name="Int. J. Syst. Evol. Microbiol.">
        <title>The Global Catalogue of Microorganisms (GCM) 10K type strain sequencing project: providing services to taxonomists for standard genome sequencing and annotation.</title>
        <authorList>
            <consortium name="The Broad Institute Genomics Platform"/>
            <consortium name="The Broad Institute Genome Sequencing Center for Infectious Disease"/>
            <person name="Wu L."/>
            <person name="Ma J."/>
        </authorList>
    </citation>
    <scope>NUCLEOTIDE SEQUENCE [LARGE SCALE GENOMIC DNA]</scope>
    <source>
        <strain evidence="6">KCTC 42953</strain>
    </source>
</reference>
<keyword evidence="6" id="KW-1185">Reference proteome</keyword>
<dbReference type="PANTHER" id="PTHR32347:SF23">
    <property type="entry name" value="BLL5650 PROTEIN"/>
    <property type="match status" value="1"/>
</dbReference>
<evidence type="ECO:0000259" key="4">
    <source>
        <dbReference type="Pfam" id="PF25990"/>
    </source>
</evidence>
<feature type="domain" description="CzcB-like C-terminal circularly permuted SH3-like" evidence="3">
    <location>
        <begin position="338"/>
        <end position="390"/>
    </location>
</feature>
<dbReference type="EMBL" id="JBHRTS010000006">
    <property type="protein sequence ID" value="MFC3194998.1"/>
    <property type="molecule type" value="Genomic_DNA"/>
</dbReference>
<comment type="subcellular location">
    <subcellularLocation>
        <location evidence="1">Cell envelope</location>
    </subcellularLocation>
</comment>